<reference evidence="7 8" key="1">
    <citation type="submission" date="2019-01" db="EMBL/GenBank/DDBJ databases">
        <title>Novel species of Nocardioides.</title>
        <authorList>
            <person name="Liu Q."/>
            <person name="Xin Y.-H."/>
        </authorList>
    </citation>
    <scope>NUCLEOTIDE SEQUENCE [LARGE SCALE GENOMIC DNA]</scope>
    <source>
        <strain evidence="7 8">CGMCC 4.6875</strain>
    </source>
</reference>
<dbReference type="PANTHER" id="PTHR30136:SF24">
    <property type="entry name" value="HTH-TYPE TRANSCRIPTIONAL REPRESSOR ALLR"/>
    <property type="match status" value="1"/>
</dbReference>
<dbReference type="InterPro" id="IPR005471">
    <property type="entry name" value="Tscrpt_reg_IclR_N"/>
</dbReference>
<dbReference type="InterPro" id="IPR014757">
    <property type="entry name" value="Tscrpt_reg_IclR_C"/>
</dbReference>
<dbReference type="Pfam" id="PF01614">
    <property type="entry name" value="IclR_C"/>
    <property type="match status" value="1"/>
</dbReference>
<keyword evidence="8" id="KW-1185">Reference proteome</keyword>
<feature type="domain" description="IclR-ED" evidence="6">
    <location>
        <begin position="89"/>
        <end position="267"/>
    </location>
</feature>
<dbReference type="GO" id="GO:0045892">
    <property type="term" value="P:negative regulation of DNA-templated transcription"/>
    <property type="evidence" value="ECO:0007669"/>
    <property type="project" value="TreeGrafter"/>
</dbReference>
<keyword evidence="3" id="KW-0804">Transcription</keyword>
<feature type="compositionally biased region" description="Basic and acidic residues" evidence="4">
    <location>
        <begin position="188"/>
        <end position="200"/>
    </location>
</feature>
<proteinExistence type="predicted"/>
<evidence type="ECO:0000259" key="5">
    <source>
        <dbReference type="PROSITE" id="PS51077"/>
    </source>
</evidence>
<feature type="region of interest" description="Disordered" evidence="4">
    <location>
        <begin position="264"/>
        <end position="288"/>
    </location>
</feature>
<dbReference type="InterPro" id="IPR036388">
    <property type="entry name" value="WH-like_DNA-bd_sf"/>
</dbReference>
<dbReference type="AlphaFoldDB" id="A0A4V1RLV6"/>
<dbReference type="PANTHER" id="PTHR30136">
    <property type="entry name" value="HELIX-TURN-HELIX TRANSCRIPTIONAL REGULATOR, ICLR FAMILY"/>
    <property type="match status" value="1"/>
</dbReference>
<evidence type="ECO:0000313" key="7">
    <source>
        <dbReference type="EMBL" id="RYB97271.1"/>
    </source>
</evidence>
<comment type="caution">
    <text evidence="7">The sequence shown here is derived from an EMBL/GenBank/DDBJ whole genome shotgun (WGS) entry which is preliminary data.</text>
</comment>
<dbReference type="GO" id="GO:0003677">
    <property type="term" value="F:DNA binding"/>
    <property type="evidence" value="ECO:0007669"/>
    <property type="project" value="UniProtKB-KW"/>
</dbReference>
<accession>A0A4V1RLV6</accession>
<dbReference type="InterPro" id="IPR029016">
    <property type="entry name" value="GAF-like_dom_sf"/>
</dbReference>
<dbReference type="PROSITE" id="PS51078">
    <property type="entry name" value="ICLR_ED"/>
    <property type="match status" value="1"/>
</dbReference>
<dbReference type="SUPFAM" id="SSF55781">
    <property type="entry name" value="GAF domain-like"/>
    <property type="match status" value="1"/>
</dbReference>
<keyword evidence="2" id="KW-0238">DNA-binding</keyword>
<dbReference type="InterPro" id="IPR050707">
    <property type="entry name" value="HTH_MetabolicPath_Reg"/>
</dbReference>
<sequence length="288" mass="30960">MWNTVPHHGTSGNPSSEGAAVSEAATGTRALDRAADLVATVVHADEPLSFADLQDASGLAKSTTSRLLTALERSGLVERDPAGSYVAGRLFWLYAARHDPWEELVRLARPVMERLGADTGETVHLSVTRGDRVVQVAQVDSTYLLGTRDWTDIEVPAHCSALGKVLLAWGALDLPEGELERPTPTTLPDREAVRRDGERSRERGWALTEDELEIGLTGIAVPVFGIRGDVVASLGISGPTPRLAQRLDELGRRLLDQSAALSSLLRGPARPTPASRTARTEENEEVVA</sequence>
<feature type="region of interest" description="Disordered" evidence="4">
    <location>
        <begin position="1"/>
        <end position="25"/>
    </location>
</feature>
<dbReference type="PROSITE" id="PS51077">
    <property type="entry name" value="HTH_ICLR"/>
    <property type="match status" value="1"/>
</dbReference>
<dbReference type="Gene3D" id="3.30.450.40">
    <property type="match status" value="1"/>
</dbReference>
<evidence type="ECO:0000256" key="4">
    <source>
        <dbReference type="SAM" id="MobiDB-lite"/>
    </source>
</evidence>
<dbReference type="OrthoDB" id="7274111at2"/>
<evidence type="ECO:0000256" key="2">
    <source>
        <dbReference type="ARBA" id="ARBA00023125"/>
    </source>
</evidence>
<dbReference type="EMBL" id="SDWU01000033">
    <property type="protein sequence ID" value="RYB97271.1"/>
    <property type="molecule type" value="Genomic_DNA"/>
</dbReference>
<dbReference type="SMART" id="SM00346">
    <property type="entry name" value="HTH_ICLR"/>
    <property type="match status" value="1"/>
</dbReference>
<dbReference type="InterPro" id="IPR036390">
    <property type="entry name" value="WH_DNA-bd_sf"/>
</dbReference>
<evidence type="ECO:0000313" key="8">
    <source>
        <dbReference type="Proteomes" id="UP000293291"/>
    </source>
</evidence>
<evidence type="ECO:0000256" key="1">
    <source>
        <dbReference type="ARBA" id="ARBA00023015"/>
    </source>
</evidence>
<protein>
    <submittedName>
        <fullName evidence="7">IclR family transcriptional regulator</fullName>
    </submittedName>
</protein>
<dbReference type="Proteomes" id="UP000293291">
    <property type="component" value="Unassembled WGS sequence"/>
</dbReference>
<name>A0A4V1RLV6_9ACTN</name>
<evidence type="ECO:0000256" key="3">
    <source>
        <dbReference type="ARBA" id="ARBA00023163"/>
    </source>
</evidence>
<feature type="region of interest" description="Disordered" evidence="4">
    <location>
        <begin position="178"/>
        <end position="200"/>
    </location>
</feature>
<dbReference type="SUPFAM" id="SSF46785">
    <property type="entry name" value="Winged helix' DNA-binding domain"/>
    <property type="match status" value="1"/>
</dbReference>
<evidence type="ECO:0000259" key="6">
    <source>
        <dbReference type="PROSITE" id="PS51078"/>
    </source>
</evidence>
<keyword evidence="1" id="KW-0805">Transcription regulation</keyword>
<organism evidence="7 8">
    <name type="scientific">Nocardioides ganghwensis</name>
    <dbReference type="NCBI Taxonomy" id="252230"/>
    <lineage>
        <taxon>Bacteria</taxon>
        <taxon>Bacillati</taxon>
        <taxon>Actinomycetota</taxon>
        <taxon>Actinomycetes</taxon>
        <taxon>Propionibacteriales</taxon>
        <taxon>Nocardioidaceae</taxon>
        <taxon>Nocardioides</taxon>
    </lineage>
</organism>
<gene>
    <name evidence="7" type="ORF">EUA07_20570</name>
</gene>
<feature type="domain" description="HTH iclR-type" evidence="5">
    <location>
        <begin position="28"/>
        <end position="89"/>
    </location>
</feature>
<dbReference type="GO" id="GO:0003700">
    <property type="term" value="F:DNA-binding transcription factor activity"/>
    <property type="evidence" value="ECO:0007669"/>
    <property type="project" value="TreeGrafter"/>
</dbReference>
<dbReference type="Gene3D" id="1.10.10.10">
    <property type="entry name" value="Winged helix-like DNA-binding domain superfamily/Winged helix DNA-binding domain"/>
    <property type="match status" value="1"/>
</dbReference>
<dbReference type="Pfam" id="PF09339">
    <property type="entry name" value="HTH_IclR"/>
    <property type="match status" value="1"/>
</dbReference>